<evidence type="ECO:0000256" key="2">
    <source>
        <dbReference type="ARBA" id="ARBA00022801"/>
    </source>
</evidence>
<dbReference type="PANTHER" id="PTHR43540:SF14">
    <property type="entry name" value="ISOCHORISMATASE"/>
    <property type="match status" value="1"/>
</dbReference>
<gene>
    <name evidence="4" type="ORF">GCM10007380_00280</name>
</gene>
<dbReference type="InterPro" id="IPR050272">
    <property type="entry name" value="Isochorismatase-like_hydrls"/>
</dbReference>
<evidence type="ECO:0000313" key="5">
    <source>
        <dbReference type="Proteomes" id="UP000626244"/>
    </source>
</evidence>
<evidence type="ECO:0000259" key="3">
    <source>
        <dbReference type="Pfam" id="PF00857"/>
    </source>
</evidence>
<dbReference type="CDD" id="cd01014">
    <property type="entry name" value="nicotinamidase_related"/>
    <property type="match status" value="1"/>
</dbReference>
<dbReference type="Gene3D" id="3.40.50.850">
    <property type="entry name" value="Isochorismatase-like"/>
    <property type="match status" value="1"/>
</dbReference>
<dbReference type="GO" id="GO:0016787">
    <property type="term" value="F:hydrolase activity"/>
    <property type="evidence" value="ECO:0007669"/>
    <property type="project" value="UniProtKB-KW"/>
</dbReference>
<organism evidence="4 5">
    <name type="scientific">Gottfriedia solisilvae</name>
    <dbReference type="NCBI Taxonomy" id="1516104"/>
    <lineage>
        <taxon>Bacteria</taxon>
        <taxon>Bacillati</taxon>
        <taxon>Bacillota</taxon>
        <taxon>Bacilli</taxon>
        <taxon>Bacillales</taxon>
        <taxon>Bacillaceae</taxon>
        <taxon>Gottfriedia</taxon>
    </lineage>
</organism>
<keyword evidence="5" id="KW-1185">Reference proteome</keyword>
<comment type="similarity">
    <text evidence="1">Belongs to the isochorismatase family.</text>
</comment>
<dbReference type="AlphaFoldDB" id="A0A8J3ADS8"/>
<dbReference type="Proteomes" id="UP000626244">
    <property type="component" value="Unassembled WGS sequence"/>
</dbReference>
<accession>A0A8J3ADS8</accession>
<feature type="domain" description="Isochorismatase-like" evidence="3">
    <location>
        <begin position="34"/>
        <end position="173"/>
    </location>
</feature>
<dbReference type="SUPFAM" id="SSF52499">
    <property type="entry name" value="Isochorismatase-like hydrolases"/>
    <property type="match status" value="1"/>
</dbReference>
<name>A0A8J3ADS8_9BACI</name>
<reference evidence="5" key="1">
    <citation type="journal article" date="2019" name="Int. J. Syst. Evol. Microbiol.">
        <title>The Global Catalogue of Microorganisms (GCM) 10K type strain sequencing project: providing services to taxonomists for standard genome sequencing and annotation.</title>
        <authorList>
            <consortium name="The Broad Institute Genomics Platform"/>
            <consortium name="The Broad Institute Genome Sequencing Center for Infectious Disease"/>
            <person name="Wu L."/>
            <person name="Ma J."/>
        </authorList>
    </citation>
    <scope>NUCLEOTIDE SEQUENCE [LARGE SCALE GENOMIC DNA]</scope>
    <source>
        <strain evidence="5">CGMCC 1.14993</strain>
    </source>
</reference>
<dbReference type="InterPro" id="IPR000868">
    <property type="entry name" value="Isochorismatase-like_dom"/>
</dbReference>
<comment type="caution">
    <text evidence="4">The sequence shown here is derived from an EMBL/GenBank/DDBJ whole genome shotgun (WGS) entry which is preliminary data.</text>
</comment>
<keyword evidence="2" id="KW-0378">Hydrolase</keyword>
<dbReference type="EMBL" id="BMHB01000001">
    <property type="protein sequence ID" value="GGI09937.1"/>
    <property type="molecule type" value="Genomic_DNA"/>
</dbReference>
<evidence type="ECO:0000313" key="4">
    <source>
        <dbReference type="EMBL" id="GGI09937.1"/>
    </source>
</evidence>
<protein>
    <submittedName>
        <fullName evidence="4">Isochorismatase</fullName>
    </submittedName>
</protein>
<dbReference type="PANTHER" id="PTHR43540">
    <property type="entry name" value="PEROXYUREIDOACRYLATE/UREIDOACRYLATE AMIDOHYDROLASE-RELATED"/>
    <property type="match status" value="1"/>
</dbReference>
<proteinExistence type="inferred from homology"/>
<dbReference type="InterPro" id="IPR036380">
    <property type="entry name" value="Isochorismatase-like_sf"/>
</dbReference>
<dbReference type="Pfam" id="PF00857">
    <property type="entry name" value="Isochorismatase"/>
    <property type="match status" value="1"/>
</dbReference>
<evidence type="ECO:0000256" key="1">
    <source>
        <dbReference type="ARBA" id="ARBA00006336"/>
    </source>
</evidence>
<sequence length="206" mass="23777">MCIVFRTSLIKMKDGGECNRGKYTPYYSKMNDHTALLVVDVQNAMFTYPDFKLHNEEKVLDNITSMVEKAREVNMPIVYIQHTEDDSEYKEGSSTWEIHQRIEPRSTDIVVQKRTCDSFYQTNLQEELKRLHIEKLVIVGMQTEFCIDTTVRSAFSKGYNNILVKDAHSTFDNGNLIASQIINHHNDILGGGRFAILKETKDISFE</sequence>